<gene>
    <name evidence="1" type="ORF">J2S05_004164</name>
</gene>
<sequence>MIERVILMNQAFIPFESISYTKRFLTNCYEKQSLTQAKTLSYHTSYSFIYHLQQGRLYFQQASSSPIEIQPMLLFYGIVQMLKACVLTVDPYYPENSAILAHGVTTRKRKKQGYRFLDDEIKVQKNGLFLHSLSKMFHVKQMPSEKFKMNALMKQIADMHPLYSTMTNQEISLPITYRSQSFSISSTLLDDLHMTANRFGLFLEQQNQNRWFNRQVGIQSNKHSITIPLLFKPTLYQSPPWLTSINGDHYILRKREDFCPLPELSIHYLLLYNLSMICRYEAEWWGELHHNFEGEDLPYIKQFLSISNKKLPLLIEHYLRSKE</sequence>
<keyword evidence="2" id="KW-1185">Reference proteome</keyword>
<dbReference type="Proteomes" id="UP001225034">
    <property type="component" value="Unassembled WGS sequence"/>
</dbReference>
<evidence type="ECO:0008006" key="3">
    <source>
        <dbReference type="Google" id="ProtNLM"/>
    </source>
</evidence>
<comment type="caution">
    <text evidence="1">The sequence shown here is derived from an EMBL/GenBank/DDBJ whole genome shotgun (WGS) entry which is preliminary data.</text>
</comment>
<protein>
    <recommendedName>
        <fullName evidence="3">YaaC family protein</fullName>
    </recommendedName>
</protein>
<dbReference type="EMBL" id="JAUSUA010000011">
    <property type="protein sequence ID" value="MDQ0209322.1"/>
    <property type="molecule type" value="Genomic_DNA"/>
</dbReference>
<reference evidence="1 2" key="1">
    <citation type="submission" date="2023-07" db="EMBL/GenBank/DDBJ databases">
        <title>Genomic Encyclopedia of Type Strains, Phase IV (KMG-IV): sequencing the most valuable type-strain genomes for metagenomic binning, comparative biology and taxonomic classification.</title>
        <authorList>
            <person name="Goeker M."/>
        </authorList>
    </citation>
    <scope>NUCLEOTIDE SEQUENCE [LARGE SCALE GENOMIC DNA]</scope>
    <source>
        <strain evidence="1 2">DSM 19154</strain>
    </source>
</reference>
<accession>A0ABT9YQ47</accession>
<evidence type="ECO:0000313" key="1">
    <source>
        <dbReference type="EMBL" id="MDQ0209322.1"/>
    </source>
</evidence>
<evidence type="ECO:0000313" key="2">
    <source>
        <dbReference type="Proteomes" id="UP001225034"/>
    </source>
</evidence>
<dbReference type="InterPro" id="IPR026988">
    <property type="entry name" value="YaaC-like"/>
</dbReference>
<name>A0ABT9YQ47_9BACI</name>
<proteinExistence type="predicted"/>
<organism evidence="1 2">
    <name type="scientific">Alkalicoccobacillus murimartini</name>
    <dbReference type="NCBI Taxonomy" id="171685"/>
    <lineage>
        <taxon>Bacteria</taxon>
        <taxon>Bacillati</taxon>
        <taxon>Bacillota</taxon>
        <taxon>Bacilli</taxon>
        <taxon>Bacillales</taxon>
        <taxon>Bacillaceae</taxon>
        <taxon>Alkalicoccobacillus</taxon>
    </lineage>
</organism>
<dbReference type="Pfam" id="PF14175">
    <property type="entry name" value="YaaC"/>
    <property type="match status" value="1"/>
</dbReference>